<comment type="caution">
    <text evidence="1">The sequence shown here is derived from an EMBL/GenBank/DDBJ whole genome shotgun (WGS) entry which is preliminary data.</text>
</comment>
<evidence type="ECO:0000313" key="1">
    <source>
        <dbReference type="EMBL" id="KAF2032476.1"/>
    </source>
</evidence>
<keyword evidence="2" id="KW-1185">Reference proteome</keyword>
<accession>A0A9P4LMB3</accession>
<reference evidence="1" key="1">
    <citation type="journal article" date="2020" name="Stud. Mycol.">
        <title>101 Dothideomycetes genomes: a test case for predicting lifestyles and emergence of pathogens.</title>
        <authorList>
            <person name="Haridas S."/>
            <person name="Albert R."/>
            <person name="Binder M."/>
            <person name="Bloem J."/>
            <person name="Labutti K."/>
            <person name="Salamov A."/>
            <person name="Andreopoulos B."/>
            <person name="Baker S."/>
            <person name="Barry K."/>
            <person name="Bills G."/>
            <person name="Bluhm B."/>
            <person name="Cannon C."/>
            <person name="Castanera R."/>
            <person name="Culley D."/>
            <person name="Daum C."/>
            <person name="Ezra D."/>
            <person name="Gonzalez J."/>
            <person name="Henrissat B."/>
            <person name="Kuo A."/>
            <person name="Liang C."/>
            <person name="Lipzen A."/>
            <person name="Lutzoni F."/>
            <person name="Magnuson J."/>
            <person name="Mondo S."/>
            <person name="Nolan M."/>
            <person name="Ohm R."/>
            <person name="Pangilinan J."/>
            <person name="Park H.-J."/>
            <person name="Ramirez L."/>
            <person name="Alfaro M."/>
            <person name="Sun H."/>
            <person name="Tritt A."/>
            <person name="Yoshinaga Y."/>
            <person name="Zwiers L.-H."/>
            <person name="Turgeon B."/>
            <person name="Goodwin S."/>
            <person name="Spatafora J."/>
            <person name="Crous P."/>
            <person name="Grigoriev I."/>
        </authorList>
    </citation>
    <scope>NUCLEOTIDE SEQUENCE</scope>
    <source>
        <strain evidence="1">CBS 110217</strain>
    </source>
</reference>
<protein>
    <submittedName>
        <fullName evidence="1">Uncharacterized protein</fullName>
    </submittedName>
</protein>
<sequence length="171" mass="19828">MSPIWMMLVQAPLLRIPSSDLKPIHYSRTYSAYEVQLEDLHVPYLLDEPRYFPDKSQQAIAQRGMFLLPLQTVQKQDTLTPTSPVTRELCLLVLESIEVMSEHLETAFESFDWSVAKMYKRTGYLRLFFCSGIPVYHPLTRFFTQASTDVIGLKMWNVQSCGIPPEEFIFV</sequence>
<dbReference type="AlphaFoldDB" id="A0A9P4LMB3"/>
<gene>
    <name evidence="1" type="ORF">EK21DRAFT_109855</name>
</gene>
<proteinExistence type="predicted"/>
<name>A0A9P4LMB3_9PLEO</name>
<dbReference type="Proteomes" id="UP000799777">
    <property type="component" value="Unassembled WGS sequence"/>
</dbReference>
<evidence type="ECO:0000313" key="2">
    <source>
        <dbReference type="Proteomes" id="UP000799777"/>
    </source>
</evidence>
<dbReference type="EMBL" id="ML978172">
    <property type="protein sequence ID" value="KAF2032476.1"/>
    <property type="molecule type" value="Genomic_DNA"/>
</dbReference>
<organism evidence="1 2">
    <name type="scientific">Setomelanomma holmii</name>
    <dbReference type="NCBI Taxonomy" id="210430"/>
    <lineage>
        <taxon>Eukaryota</taxon>
        <taxon>Fungi</taxon>
        <taxon>Dikarya</taxon>
        <taxon>Ascomycota</taxon>
        <taxon>Pezizomycotina</taxon>
        <taxon>Dothideomycetes</taxon>
        <taxon>Pleosporomycetidae</taxon>
        <taxon>Pleosporales</taxon>
        <taxon>Pleosporineae</taxon>
        <taxon>Phaeosphaeriaceae</taxon>
        <taxon>Setomelanomma</taxon>
    </lineage>
</organism>